<reference evidence="2" key="1">
    <citation type="journal article" date="2022" name="Int. J. Mol. Sci.">
        <title>Draft Genome of Tanacetum Coccineum: Genomic Comparison of Closely Related Tanacetum-Family Plants.</title>
        <authorList>
            <person name="Yamashiro T."/>
            <person name="Shiraishi A."/>
            <person name="Nakayama K."/>
            <person name="Satake H."/>
        </authorList>
    </citation>
    <scope>NUCLEOTIDE SEQUENCE</scope>
</reference>
<comment type="caution">
    <text evidence="2">The sequence shown here is derived from an EMBL/GenBank/DDBJ whole genome shotgun (WGS) entry which is preliminary data.</text>
</comment>
<accession>A0ABQ5ARB3</accession>
<evidence type="ECO:0000256" key="1">
    <source>
        <dbReference type="SAM" id="MobiDB-lite"/>
    </source>
</evidence>
<evidence type="ECO:0000313" key="3">
    <source>
        <dbReference type="Proteomes" id="UP001151760"/>
    </source>
</evidence>
<gene>
    <name evidence="2" type="ORF">Tco_0839677</name>
</gene>
<proteinExistence type="predicted"/>
<organism evidence="2 3">
    <name type="scientific">Tanacetum coccineum</name>
    <dbReference type="NCBI Taxonomy" id="301880"/>
    <lineage>
        <taxon>Eukaryota</taxon>
        <taxon>Viridiplantae</taxon>
        <taxon>Streptophyta</taxon>
        <taxon>Embryophyta</taxon>
        <taxon>Tracheophyta</taxon>
        <taxon>Spermatophyta</taxon>
        <taxon>Magnoliopsida</taxon>
        <taxon>eudicotyledons</taxon>
        <taxon>Gunneridae</taxon>
        <taxon>Pentapetalae</taxon>
        <taxon>asterids</taxon>
        <taxon>campanulids</taxon>
        <taxon>Asterales</taxon>
        <taxon>Asteraceae</taxon>
        <taxon>Asteroideae</taxon>
        <taxon>Anthemideae</taxon>
        <taxon>Anthemidinae</taxon>
        <taxon>Tanacetum</taxon>
    </lineage>
</organism>
<evidence type="ECO:0008006" key="4">
    <source>
        <dbReference type="Google" id="ProtNLM"/>
    </source>
</evidence>
<evidence type="ECO:0000313" key="2">
    <source>
        <dbReference type="EMBL" id="GJT05215.1"/>
    </source>
</evidence>
<feature type="compositionally biased region" description="Basic and acidic residues" evidence="1">
    <location>
        <begin position="1"/>
        <end position="18"/>
    </location>
</feature>
<name>A0ABQ5ARB3_9ASTR</name>
<dbReference type="EMBL" id="BQNB010012569">
    <property type="protein sequence ID" value="GJT05215.1"/>
    <property type="molecule type" value="Genomic_DNA"/>
</dbReference>
<protein>
    <recommendedName>
        <fullName evidence="4">MAK10-like protein</fullName>
    </recommendedName>
</protein>
<reference evidence="2" key="2">
    <citation type="submission" date="2022-01" db="EMBL/GenBank/DDBJ databases">
        <authorList>
            <person name="Yamashiro T."/>
            <person name="Shiraishi A."/>
            <person name="Satake H."/>
            <person name="Nakayama K."/>
        </authorList>
    </citation>
    <scope>NUCLEOTIDE SEQUENCE</scope>
</reference>
<dbReference type="Proteomes" id="UP001151760">
    <property type="component" value="Unassembled WGS sequence"/>
</dbReference>
<feature type="region of interest" description="Disordered" evidence="1">
    <location>
        <begin position="1"/>
        <end position="21"/>
    </location>
</feature>
<keyword evidence="3" id="KW-1185">Reference proteome</keyword>
<sequence>MGDENPRRTLGDYSRPSHEGYQNTIEVPHQNDLAPLRFDTICGPHDTQYCMEDPEQAFVEYASTRTDEAGNKGYTFKPEENNLGDTYNPSWKSHPNLRFEVDFKQYQSEVTNKLDTFLKAFNDQMMGLLLSDTVKNPKLNTMTLFARSHLAGDPQSSSNSFKSVNAIQTCFISNTHDKNDQLQVNTLKVSENETPTLLIPLE</sequence>